<dbReference type="GO" id="GO:0046872">
    <property type="term" value="F:metal ion binding"/>
    <property type="evidence" value="ECO:0007669"/>
    <property type="project" value="UniProtKB-UniRule"/>
</dbReference>
<protein>
    <submittedName>
        <fullName evidence="8">M3 family oligoendopeptidase</fullName>
    </submittedName>
</protein>
<dbReference type="GO" id="GO:0004181">
    <property type="term" value="F:metallocarboxypeptidase activity"/>
    <property type="evidence" value="ECO:0007669"/>
    <property type="project" value="InterPro"/>
</dbReference>
<keyword evidence="2 6" id="KW-0479">Metal-binding</keyword>
<reference evidence="8" key="2">
    <citation type="submission" date="2021-04" db="EMBL/GenBank/DDBJ databases">
        <authorList>
            <person name="Gilroy R."/>
        </authorList>
    </citation>
    <scope>NUCLEOTIDE SEQUENCE</scope>
    <source>
        <strain evidence="8">ChiBcec16_6824</strain>
    </source>
</reference>
<keyword evidence="4 6" id="KW-0862">Zinc</keyword>
<feature type="domain" description="Peptidase M3A/M3B catalytic" evidence="7">
    <location>
        <begin position="196"/>
        <end position="575"/>
    </location>
</feature>
<evidence type="ECO:0000256" key="5">
    <source>
        <dbReference type="ARBA" id="ARBA00023049"/>
    </source>
</evidence>
<dbReference type="Gene3D" id="1.10.1370.20">
    <property type="entry name" value="Oligoendopeptidase f, C-terminal domain"/>
    <property type="match status" value="1"/>
</dbReference>
<sequence>MEANEGRWDLSALYSGFDDPAFAADIRRLETMMGEYRGQVRRLEEQGTVLDAGVLADLLAREEAMWVVGADLHKFTEMSREVNAGDSQAVSAMERLKKLFGSVAGAVSLVRRWMSGLTLTEEDYAAHPILRDYRFYIHQELELGRHGLERPAEELLAQMEGCAGSTWSDLRGYLTAFAHAPLNGTEHTLTQLRGYIHDSDPALRKAAFEAELQCSKSIEGGVCFALNSIKEHVNLMARQRGYGDALSMTMVQSRMRRETLDALWSAVESALPKFHAYIERKAKLLGHTAGLPWYDLCARLGESEQHFTIQEAHDLLTSLLGGFSPELGELVDRAFQENWIDFYPRPGKSGGAFCRNLSNQKQSRILTNFNGTLDGVVTLAHELGHAYHGSLIEDHRPLNRTYTMPVAETASNFNETLVMNAAIEKASGAEKLALLEQRIQDYTQVICDIYSRFLFERQVFEERQNGFLFPQRLCEIMCEAQKRAYGPFLDPQCLHPYMWINKVHYYSTSLSYYNFPYTFGALLATGLYARYQKEGAGFVERYHAFLRATTVSTVEDAVAVAGIDVTTPAFWAQSLRAVTALIDTFLAMTDNR</sequence>
<keyword evidence="5 6" id="KW-0482">Metalloprotease</keyword>
<dbReference type="GO" id="GO:0004222">
    <property type="term" value="F:metalloendopeptidase activity"/>
    <property type="evidence" value="ECO:0007669"/>
    <property type="project" value="InterPro"/>
</dbReference>
<dbReference type="Gene3D" id="1.20.140.70">
    <property type="entry name" value="Oligopeptidase f, N-terminal domain"/>
    <property type="match status" value="1"/>
</dbReference>
<evidence type="ECO:0000256" key="6">
    <source>
        <dbReference type="RuleBase" id="RU003435"/>
    </source>
</evidence>
<evidence type="ECO:0000256" key="1">
    <source>
        <dbReference type="ARBA" id="ARBA00022670"/>
    </source>
</evidence>
<dbReference type="Pfam" id="PF01432">
    <property type="entry name" value="Peptidase_M3"/>
    <property type="match status" value="1"/>
</dbReference>
<organism evidence="8 9">
    <name type="scientific">Candidatus Flavonifractor merdigallinarum</name>
    <dbReference type="NCBI Taxonomy" id="2838589"/>
    <lineage>
        <taxon>Bacteria</taxon>
        <taxon>Bacillati</taxon>
        <taxon>Bacillota</taxon>
        <taxon>Clostridia</taxon>
        <taxon>Eubacteriales</taxon>
        <taxon>Oscillospiraceae</taxon>
        <taxon>Flavonifractor</taxon>
    </lineage>
</organism>
<evidence type="ECO:0000256" key="3">
    <source>
        <dbReference type="ARBA" id="ARBA00022801"/>
    </source>
</evidence>
<dbReference type="InterPro" id="IPR034006">
    <property type="entry name" value="M3B_PepF_2"/>
</dbReference>
<evidence type="ECO:0000313" key="8">
    <source>
        <dbReference type="EMBL" id="HIY22157.1"/>
    </source>
</evidence>
<dbReference type="InterPro" id="IPR001567">
    <property type="entry name" value="Pept_M3A_M3B_dom"/>
</dbReference>
<accession>A0A9D2BZB3</accession>
<evidence type="ECO:0000256" key="2">
    <source>
        <dbReference type="ARBA" id="ARBA00022723"/>
    </source>
</evidence>
<evidence type="ECO:0000259" key="7">
    <source>
        <dbReference type="Pfam" id="PF01432"/>
    </source>
</evidence>
<proteinExistence type="inferred from homology"/>
<gene>
    <name evidence="8" type="ORF">H9841_09710</name>
</gene>
<comment type="cofactor">
    <cofactor evidence="6">
        <name>Zn(2+)</name>
        <dbReference type="ChEBI" id="CHEBI:29105"/>
    </cofactor>
    <text evidence="6">Binds 1 zinc ion.</text>
</comment>
<dbReference type="InterPro" id="IPR001333">
    <property type="entry name" value="Peptidase_M32_Taq"/>
</dbReference>
<comment type="similarity">
    <text evidence="6">Belongs to the peptidase M3 family.</text>
</comment>
<evidence type="ECO:0000313" key="9">
    <source>
        <dbReference type="Proteomes" id="UP000823868"/>
    </source>
</evidence>
<dbReference type="PANTHER" id="PTHR34217">
    <property type="entry name" value="METAL-DEPENDENT CARBOXYPEPTIDASE"/>
    <property type="match status" value="1"/>
</dbReference>
<keyword evidence="1 6" id="KW-0645">Protease</keyword>
<comment type="caution">
    <text evidence="8">The sequence shown here is derived from an EMBL/GenBank/DDBJ whole genome shotgun (WGS) entry which is preliminary data.</text>
</comment>
<keyword evidence="3 6" id="KW-0378">Hydrolase</keyword>
<dbReference type="InterPro" id="IPR042088">
    <property type="entry name" value="OligoPept_F_C"/>
</dbReference>
<evidence type="ECO:0000256" key="4">
    <source>
        <dbReference type="ARBA" id="ARBA00022833"/>
    </source>
</evidence>
<dbReference type="Proteomes" id="UP000823868">
    <property type="component" value="Unassembled WGS sequence"/>
</dbReference>
<reference evidence="8" key="1">
    <citation type="journal article" date="2021" name="PeerJ">
        <title>Extensive microbial diversity within the chicken gut microbiome revealed by metagenomics and culture.</title>
        <authorList>
            <person name="Gilroy R."/>
            <person name="Ravi A."/>
            <person name="Getino M."/>
            <person name="Pursley I."/>
            <person name="Horton D.L."/>
            <person name="Alikhan N.F."/>
            <person name="Baker D."/>
            <person name="Gharbi K."/>
            <person name="Hall N."/>
            <person name="Watson M."/>
            <person name="Adriaenssens E.M."/>
            <person name="Foster-Nyarko E."/>
            <person name="Jarju S."/>
            <person name="Secka A."/>
            <person name="Antonio M."/>
            <person name="Oren A."/>
            <person name="Chaudhuri R.R."/>
            <person name="La Ragione R."/>
            <person name="Hildebrand F."/>
            <person name="Pallen M.J."/>
        </authorList>
    </citation>
    <scope>NUCLEOTIDE SEQUENCE</scope>
    <source>
        <strain evidence="8">ChiBcec16_6824</strain>
    </source>
</reference>
<dbReference type="CDD" id="cd09607">
    <property type="entry name" value="M3B_PepF"/>
    <property type="match status" value="1"/>
</dbReference>
<dbReference type="GO" id="GO:0006508">
    <property type="term" value="P:proteolysis"/>
    <property type="evidence" value="ECO:0007669"/>
    <property type="project" value="UniProtKB-KW"/>
</dbReference>
<dbReference type="SUPFAM" id="SSF55486">
    <property type="entry name" value="Metalloproteases ('zincins'), catalytic domain"/>
    <property type="match status" value="1"/>
</dbReference>
<dbReference type="EMBL" id="DXDX01000176">
    <property type="protein sequence ID" value="HIY22157.1"/>
    <property type="molecule type" value="Genomic_DNA"/>
</dbReference>
<dbReference type="AlphaFoldDB" id="A0A9D2BZB3"/>
<name>A0A9D2BZB3_9FIRM</name>
<dbReference type="PANTHER" id="PTHR34217:SF1">
    <property type="entry name" value="CARBOXYPEPTIDASE 1"/>
    <property type="match status" value="1"/>
</dbReference>